<dbReference type="EMBL" id="JAJADR010000004">
    <property type="protein sequence ID" value="MCB2409141.1"/>
    <property type="molecule type" value="Genomic_DNA"/>
</dbReference>
<protein>
    <submittedName>
        <fullName evidence="1">Uncharacterized protein</fullName>
    </submittedName>
</protein>
<evidence type="ECO:0000313" key="2">
    <source>
        <dbReference type="Proteomes" id="UP001165296"/>
    </source>
</evidence>
<dbReference type="RefSeq" id="WP_226176685.1">
    <property type="nucleotide sequence ID" value="NZ_JAJADR010000004.1"/>
</dbReference>
<sequence length="138" mass="15426">MPYSLSLLKTRAQCDALLEIANEKIAVLTFRGQETVFRTTNAEGATIELSNELNSLNTYITAITPALATMDASNDRDALGDELRRKTDRRDELMRRQTKSGPELLVERELEKALLEPQLPIVQDLITEVTAHRATLTA</sequence>
<accession>A0ABS8AUU8</accession>
<evidence type="ECO:0000313" key="1">
    <source>
        <dbReference type="EMBL" id="MCB2409141.1"/>
    </source>
</evidence>
<comment type="caution">
    <text evidence="1">The sequence shown here is derived from an EMBL/GenBank/DDBJ whole genome shotgun (WGS) entry which is preliminary data.</text>
</comment>
<gene>
    <name evidence="1" type="ORF">LGH74_14215</name>
</gene>
<dbReference type="Proteomes" id="UP001165296">
    <property type="component" value="Unassembled WGS sequence"/>
</dbReference>
<name>A0ABS8AUU8_9BACT</name>
<keyword evidence="2" id="KW-1185">Reference proteome</keyword>
<organism evidence="1 2">
    <name type="scientific">Hymenobacter lucidus</name>
    <dbReference type="NCBI Taxonomy" id="2880930"/>
    <lineage>
        <taxon>Bacteria</taxon>
        <taxon>Pseudomonadati</taxon>
        <taxon>Bacteroidota</taxon>
        <taxon>Cytophagia</taxon>
        <taxon>Cytophagales</taxon>
        <taxon>Hymenobacteraceae</taxon>
        <taxon>Hymenobacter</taxon>
    </lineage>
</organism>
<proteinExistence type="predicted"/>
<reference evidence="1" key="1">
    <citation type="submission" date="2021-10" db="EMBL/GenBank/DDBJ databases">
        <authorList>
            <person name="Dean J.D."/>
            <person name="Kim M.K."/>
            <person name="Newey C.N."/>
            <person name="Stoker T.S."/>
            <person name="Thompson D.W."/>
            <person name="Grose J.H."/>
        </authorList>
    </citation>
    <scope>NUCLEOTIDE SEQUENCE</scope>
    <source>
        <strain evidence="1">BT178</strain>
    </source>
</reference>